<keyword evidence="3" id="KW-1185">Reference proteome</keyword>
<dbReference type="Gene3D" id="3.40.50.720">
    <property type="entry name" value="NAD(P)-binding Rossmann-like Domain"/>
    <property type="match status" value="1"/>
</dbReference>
<organism evidence="2 3">
    <name type="scientific">Anaeramoeba ignava</name>
    <name type="common">Anaerobic marine amoeba</name>
    <dbReference type="NCBI Taxonomy" id="1746090"/>
    <lineage>
        <taxon>Eukaryota</taxon>
        <taxon>Metamonada</taxon>
        <taxon>Anaeramoebidae</taxon>
        <taxon>Anaeramoeba</taxon>
    </lineage>
</organism>
<gene>
    <name evidence="2" type="ORF">M0811_09525</name>
</gene>
<dbReference type="OrthoDB" id="5138418at2759"/>
<evidence type="ECO:0000259" key="1">
    <source>
        <dbReference type="SMART" id="SM00881"/>
    </source>
</evidence>
<protein>
    <submittedName>
        <fullName evidence="2">Cytoplasmic protein-related</fullName>
    </submittedName>
</protein>
<dbReference type="PANTHER" id="PTHR33303">
    <property type="entry name" value="CYTOPLASMIC PROTEIN-RELATED"/>
    <property type="match status" value="1"/>
</dbReference>
<dbReference type="Proteomes" id="UP001149090">
    <property type="component" value="Unassembled WGS sequence"/>
</dbReference>
<dbReference type="InterPro" id="IPR036291">
    <property type="entry name" value="NAD(P)-bd_dom_sf"/>
</dbReference>
<dbReference type="SUPFAM" id="SSF51735">
    <property type="entry name" value="NAD(P)-binding Rossmann-fold domains"/>
    <property type="match status" value="1"/>
</dbReference>
<comment type="caution">
    <text evidence="2">The sequence shown here is derived from an EMBL/GenBank/DDBJ whole genome shotgun (WGS) entry which is preliminary data.</text>
</comment>
<dbReference type="PANTHER" id="PTHR33303:SF2">
    <property type="entry name" value="COA-BINDING DOMAIN-CONTAINING PROTEIN"/>
    <property type="match status" value="1"/>
</dbReference>
<feature type="domain" description="CoA-binding" evidence="1">
    <location>
        <begin position="8"/>
        <end position="106"/>
    </location>
</feature>
<reference evidence="2" key="1">
    <citation type="submission" date="2022-10" db="EMBL/GenBank/DDBJ databases">
        <title>Novel sulphate-reducing endosymbionts in the free-living metamonad Anaeramoeba.</title>
        <authorList>
            <person name="Jerlstrom-Hultqvist J."/>
            <person name="Cepicka I."/>
            <person name="Gallot-Lavallee L."/>
            <person name="Salas-Leiva D."/>
            <person name="Curtis B.A."/>
            <person name="Zahonova K."/>
            <person name="Pipaliya S."/>
            <person name="Dacks J."/>
            <person name="Roger A.J."/>
        </authorList>
    </citation>
    <scope>NUCLEOTIDE SEQUENCE</scope>
    <source>
        <strain evidence="2">BMAN</strain>
    </source>
</reference>
<dbReference type="AlphaFoldDB" id="A0A9Q0LGR5"/>
<dbReference type="InterPro" id="IPR003781">
    <property type="entry name" value="CoA-bd"/>
</dbReference>
<sequence>MSDLISSFLNKKNLIAIIGASNNQSKYGYIVLKDLITAGFENLIPINLNEKEILGKKAYQSLRNFHETEKKDIDVVITIVPPKITEKVVKECHEMNVKKIWMQPGSENQTAIDFCKENGIDCIHDLCIMIKRKDFEPNSKKEKEN</sequence>
<proteinExistence type="predicted"/>
<dbReference type="EMBL" id="JAPDFW010000082">
    <property type="protein sequence ID" value="KAJ5072145.1"/>
    <property type="molecule type" value="Genomic_DNA"/>
</dbReference>
<dbReference type="SMART" id="SM00881">
    <property type="entry name" value="CoA_binding"/>
    <property type="match status" value="1"/>
</dbReference>
<evidence type="ECO:0000313" key="3">
    <source>
        <dbReference type="Proteomes" id="UP001149090"/>
    </source>
</evidence>
<evidence type="ECO:0000313" key="2">
    <source>
        <dbReference type="EMBL" id="KAJ5072145.1"/>
    </source>
</evidence>
<name>A0A9Q0LGR5_ANAIG</name>
<dbReference type="Pfam" id="PF13380">
    <property type="entry name" value="CoA_binding_2"/>
    <property type="match status" value="1"/>
</dbReference>
<accession>A0A9Q0LGR5</accession>